<keyword evidence="3" id="KW-0963">Cytoplasm</keyword>
<dbReference type="Pfam" id="PF14011">
    <property type="entry name" value="ESX-1_EspG"/>
    <property type="match status" value="1"/>
</dbReference>
<protein>
    <recommendedName>
        <fullName evidence="7">ESX secretion-associated protein EspG</fullName>
    </recommendedName>
</protein>
<comment type="caution">
    <text evidence="5">The sequence shown here is derived from an EMBL/GenBank/DDBJ whole genome shotgun (WGS) entry which is preliminary data.</text>
</comment>
<evidence type="ECO:0008006" key="7">
    <source>
        <dbReference type="Google" id="ProtNLM"/>
    </source>
</evidence>
<dbReference type="EMBL" id="JACHMH010000001">
    <property type="protein sequence ID" value="MBB4677222.1"/>
    <property type="molecule type" value="Genomic_DNA"/>
</dbReference>
<dbReference type="RefSeq" id="WP_185003170.1">
    <property type="nucleotide sequence ID" value="NZ_BAAAUI010000085.1"/>
</dbReference>
<evidence type="ECO:0000256" key="4">
    <source>
        <dbReference type="ARBA" id="ARBA00023186"/>
    </source>
</evidence>
<evidence type="ECO:0000313" key="5">
    <source>
        <dbReference type="EMBL" id="MBB4677222.1"/>
    </source>
</evidence>
<evidence type="ECO:0000313" key="6">
    <source>
        <dbReference type="Proteomes" id="UP000533598"/>
    </source>
</evidence>
<organism evidence="5 6">
    <name type="scientific">Crossiella cryophila</name>
    <dbReference type="NCBI Taxonomy" id="43355"/>
    <lineage>
        <taxon>Bacteria</taxon>
        <taxon>Bacillati</taxon>
        <taxon>Actinomycetota</taxon>
        <taxon>Actinomycetes</taxon>
        <taxon>Pseudonocardiales</taxon>
        <taxon>Pseudonocardiaceae</taxon>
        <taxon>Crossiella</taxon>
    </lineage>
</organism>
<dbReference type="InterPro" id="IPR025734">
    <property type="entry name" value="EspG"/>
</dbReference>
<gene>
    <name evidence="5" type="ORF">HNR67_003340</name>
</gene>
<dbReference type="Proteomes" id="UP000533598">
    <property type="component" value="Unassembled WGS sequence"/>
</dbReference>
<keyword evidence="4" id="KW-0143">Chaperone</keyword>
<accession>A0A7W7CA56</accession>
<sequence>MSRIGSVLRLSGVEFEACWEHLQLGELPYVLDLPSPGRTWEERRQLLRRVIEDLTGRGLADRGGLEPELVEAISMLSRFRWAIDGRVFGERPLRVRGAVAGERAVLALLDQDNQVELWQLPDHALVGQLVALTGDAPTPRVASANVRAGVLDAALRSAGDDLRQMTQQLVDLGEPADQARALAHACTGIVAMGQFSVVTVDQDGARRGSENALGWHLAEAGQFLQLRNDGWVTITPGGSAQLAGQLRRLLAHR</sequence>
<evidence type="ECO:0000256" key="3">
    <source>
        <dbReference type="ARBA" id="ARBA00022490"/>
    </source>
</evidence>
<keyword evidence="6" id="KW-1185">Reference proteome</keyword>
<comment type="subcellular location">
    <subcellularLocation>
        <location evidence="1">Cytoplasm</location>
    </subcellularLocation>
</comment>
<dbReference type="AlphaFoldDB" id="A0A7W7CA56"/>
<evidence type="ECO:0000256" key="1">
    <source>
        <dbReference type="ARBA" id="ARBA00004496"/>
    </source>
</evidence>
<comment type="similarity">
    <text evidence="2">Belongs to the EspG family.</text>
</comment>
<name>A0A7W7CA56_9PSEU</name>
<proteinExistence type="inferred from homology"/>
<reference evidence="5 6" key="1">
    <citation type="submission" date="2020-08" db="EMBL/GenBank/DDBJ databases">
        <title>Sequencing the genomes of 1000 actinobacteria strains.</title>
        <authorList>
            <person name="Klenk H.-P."/>
        </authorList>
    </citation>
    <scope>NUCLEOTIDE SEQUENCE [LARGE SCALE GENOMIC DNA]</scope>
    <source>
        <strain evidence="5 6">DSM 44230</strain>
    </source>
</reference>
<evidence type="ECO:0000256" key="2">
    <source>
        <dbReference type="ARBA" id="ARBA00006411"/>
    </source>
</evidence>